<dbReference type="Proteomes" id="UP001162131">
    <property type="component" value="Unassembled WGS sequence"/>
</dbReference>
<dbReference type="EMBL" id="CAJZBQ010000011">
    <property type="protein sequence ID" value="CAG9313978.1"/>
    <property type="molecule type" value="Genomic_DNA"/>
</dbReference>
<dbReference type="CDD" id="cd02620">
    <property type="entry name" value="Peptidase_C1A_CathepsinB"/>
    <property type="match status" value="1"/>
</dbReference>
<dbReference type="Gene3D" id="3.90.70.10">
    <property type="entry name" value="Cysteine proteinases"/>
    <property type="match status" value="1"/>
</dbReference>
<dbReference type="PROSITE" id="PS00640">
    <property type="entry name" value="THIOL_PROTEASE_ASN"/>
    <property type="match status" value="1"/>
</dbReference>
<evidence type="ECO:0000259" key="4">
    <source>
        <dbReference type="SMART" id="SM00645"/>
    </source>
</evidence>
<feature type="signal peptide" evidence="3">
    <location>
        <begin position="1"/>
        <end position="26"/>
    </location>
</feature>
<accession>A0AAU9IKF6</accession>
<proteinExistence type="inferred from homology"/>
<evidence type="ECO:0000313" key="6">
    <source>
        <dbReference type="Proteomes" id="UP001162131"/>
    </source>
</evidence>
<keyword evidence="6" id="KW-1185">Reference proteome</keyword>
<organism evidence="5 6">
    <name type="scientific">Blepharisma stoltei</name>
    <dbReference type="NCBI Taxonomy" id="1481888"/>
    <lineage>
        <taxon>Eukaryota</taxon>
        <taxon>Sar</taxon>
        <taxon>Alveolata</taxon>
        <taxon>Ciliophora</taxon>
        <taxon>Postciliodesmatophora</taxon>
        <taxon>Heterotrichea</taxon>
        <taxon>Heterotrichida</taxon>
        <taxon>Blepharismidae</taxon>
        <taxon>Blepharisma</taxon>
    </lineage>
</organism>
<evidence type="ECO:0000256" key="1">
    <source>
        <dbReference type="ARBA" id="ARBA00008455"/>
    </source>
</evidence>
<dbReference type="AlphaFoldDB" id="A0AAU9IKF6"/>
<dbReference type="InterPro" id="IPR013128">
    <property type="entry name" value="Peptidase_C1A"/>
</dbReference>
<dbReference type="GO" id="GO:0008234">
    <property type="term" value="F:cysteine-type peptidase activity"/>
    <property type="evidence" value="ECO:0007669"/>
    <property type="project" value="InterPro"/>
</dbReference>
<protein>
    <recommendedName>
        <fullName evidence="4">Peptidase C1A papain C-terminal domain-containing protein</fullName>
    </recommendedName>
</protein>
<sequence>MEIKSLRRNNKMKYLSFISLFALVLSGPTVQLKDSDLAIPQEMIDEINRVQDSWIASSKWVGNMTIAEAKHKASTISKPRPFPAKEIGALSDYLSIPASFDARTKWPNCIHPIRNDDLCDAGWAFGATETLSDRFCIASNGKINIVLSPLYLIVCDISYDDRCSFGSPDSVWNFMKNYGVPTESCLPYNVLDTDEMCPNSCWLGNDFQFYKAATVNSFNGTAAIQAEILANGPVEVIFTMYQDLLSYKGGIYKHTTGDSLGTTCVKVVGWGNQSGTNYWIAANSWGTRWGLQGYFWIAFGEGGIGKQAVAGTPYIKGL</sequence>
<dbReference type="Pfam" id="PF00112">
    <property type="entry name" value="Peptidase_C1"/>
    <property type="match status" value="1"/>
</dbReference>
<dbReference type="SUPFAM" id="SSF54001">
    <property type="entry name" value="Cysteine proteinases"/>
    <property type="match status" value="1"/>
</dbReference>
<comment type="caution">
    <text evidence="5">The sequence shown here is derived from an EMBL/GenBank/DDBJ whole genome shotgun (WGS) entry which is preliminary data.</text>
</comment>
<evidence type="ECO:0000313" key="5">
    <source>
        <dbReference type="EMBL" id="CAG9313978.1"/>
    </source>
</evidence>
<dbReference type="InterPro" id="IPR038765">
    <property type="entry name" value="Papain-like_cys_pep_sf"/>
</dbReference>
<dbReference type="PANTHER" id="PTHR12411">
    <property type="entry name" value="CYSTEINE PROTEASE FAMILY C1-RELATED"/>
    <property type="match status" value="1"/>
</dbReference>
<reference evidence="5" key="1">
    <citation type="submission" date="2021-09" db="EMBL/GenBank/DDBJ databases">
        <authorList>
            <consortium name="AG Swart"/>
            <person name="Singh M."/>
            <person name="Singh A."/>
            <person name="Seah K."/>
            <person name="Emmerich C."/>
        </authorList>
    </citation>
    <scope>NUCLEOTIDE SEQUENCE</scope>
    <source>
        <strain evidence="5">ATCC30299</strain>
    </source>
</reference>
<feature type="domain" description="Peptidase C1A papain C-terminal" evidence="4">
    <location>
        <begin position="96"/>
        <end position="312"/>
    </location>
</feature>
<gene>
    <name evidence="5" type="ORF">BSTOLATCC_MIC9779</name>
</gene>
<keyword evidence="2" id="KW-0865">Zymogen</keyword>
<dbReference type="GO" id="GO:0006508">
    <property type="term" value="P:proteolysis"/>
    <property type="evidence" value="ECO:0007669"/>
    <property type="project" value="InterPro"/>
</dbReference>
<name>A0AAU9IKF6_9CILI</name>
<dbReference type="InterPro" id="IPR025661">
    <property type="entry name" value="Pept_asp_AS"/>
</dbReference>
<comment type="similarity">
    <text evidence="1">Belongs to the peptidase C1 family.</text>
</comment>
<dbReference type="InterPro" id="IPR000668">
    <property type="entry name" value="Peptidase_C1A_C"/>
</dbReference>
<feature type="chain" id="PRO_5043784555" description="Peptidase C1A papain C-terminal domain-containing protein" evidence="3">
    <location>
        <begin position="27"/>
        <end position="318"/>
    </location>
</feature>
<dbReference type="SMART" id="SM00645">
    <property type="entry name" value="Pept_C1"/>
    <property type="match status" value="1"/>
</dbReference>
<evidence type="ECO:0000256" key="2">
    <source>
        <dbReference type="ARBA" id="ARBA00023145"/>
    </source>
</evidence>
<keyword evidence="3" id="KW-0732">Signal</keyword>
<evidence type="ECO:0000256" key="3">
    <source>
        <dbReference type="SAM" id="SignalP"/>
    </source>
</evidence>